<evidence type="ECO:0000256" key="1">
    <source>
        <dbReference type="SAM" id="MobiDB-lite"/>
    </source>
</evidence>
<feature type="domain" description="PSP1 C-terminal" evidence="2">
    <location>
        <begin position="572"/>
        <end position="657"/>
    </location>
</feature>
<evidence type="ECO:0000313" key="3">
    <source>
        <dbReference type="EMBL" id="KZW00699.1"/>
    </source>
</evidence>
<feature type="compositionally biased region" description="Polar residues" evidence="1">
    <location>
        <begin position="415"/>
        <end position="424"/>
    </location>
</feature>
<sequence>MNADDNDRKPRFSSQGAAADAFRGRAASQPPTSHSSSPLFGYRDTSQHRESGSVSPAVSIGSGGGAPWKQPPRFPQLNRAMTMGATMMPVPPTRSASFSSGGGANSFSSSLRADRAFPSTFEDDEDDWLAEGDGDDDFRYSSRQNGHLADMTRSRSQSLAAPGRTGLSLNTAGLPIPGSSGVPSHWAESPRASRYGEIGRPRGMASSPLASNAIPISRSGAGIAGPFSSSPQVDVSNMSPFRRDVSHIVLDENAALRELWGSMHGGGVPAEHMGGSGTTSRRHSVSIVQPRRGFGALVSPGAGGLEHDDPLGAFNSRQMLISDDDLASDLGSMLNFRDGPGPSSHGGPPSQPASLPTYQGRNGMLQPHSPVDPSPIGGRYVPMNLDRSRGTGGRLHSVERRDVSRSPGHSPARPDSSSYRQDTPVQHHAQLQPQQVPMHQQQQQQSQQATPTQQQQRFPAPAASAAEPGLADLGRGVPLHAVPSNIPLYIVEFKAGRTDLFYCVDPALDVRVGDLVIVEADRGKDLGKVINDSITPAEVEAFQRQAAANAGMNEPTSPGGSAPPPKREINPKRIYGKAQPHDTQTLVQKMNDEMKALALCQSKVKQKKLPMEVVDAEYQWDRRKLTFYFVAEKRIDFRELVRELFRCVTIACFPLNMWSVAERGPLRLYKTRIWMASLQGPTQE</sequence>
<name>A0A165NG53_EXIGL</name>
<feature type="compositionally biased region" description="Low complexity" evidence="1">
    <location>
        <begin position="16"/>
        <end position="27"/>
    </location>
</feature>
<dbReference type="STRING" id="1314781.A0A165NG53"/>
<dbReference type="GO" id="GO:0005737">
    <property type="term" value="C:cytoplasm"/>
    <property type="evidence" value="ECO:0007669"/>
    <property type="project" value="TreeGrafter"/>
</dbReference>
<feature type="compositionally biased region" description="Polar residues" evidence="1">
    <location>
        <begin position="29"/>
        <end position="38"/>
    </location>
</feature>
<dbReference type="PROSITE" id="PS51411">
    <property type="entry name" value="PSP1_C"/>
    <property type="match status" value="1"/>
</dbReference>
<accession>A0A165NG53</accession>
<dbReference type="InParanoid" id="A0A165NG53"/>
<dbReference type="PANTHER" id="PTHR43830:SF3">
    <property type="entry name" value="PROTEIN PSP1"/>
    <property type="match status" value="1"/>
</dbReference>
<proteinExistence type="predicted"/>
<dbReference type="EMBL" id="KV425899">
    <property type="protein sequence ID" value="KZW00699.1"/>
    <property type="molecule type" value="Genomic_DNA"/>
</dbReference>
<feature type="region of interest" description="Disordered" evidence="1">
    <location>
        <begin position="1"/>
        <end position="110"/>
    </location>
</feature>
<protein>
    <submittedName>
        <fullName evidence="3">PSP1-domain-containing protein</fullName>
    </submittedName>
</protein>
<dbReference type="Proteomes" id="UP000077266">
    <property type="component" value="Unassembled WGS sequence"/>
</dbReference>
<feature type="compositionally biased region" description="Basic and acidic residues" evidence="1">
    <location>
        <begin position="1"/>
        <end position="10"/>
    </location>
</feature>
<gene>
    <name evidence="3" type="ORF">EXIGLDRAFT_135052</name>
</gene>
<organism evidence="3 4">
    <name type="scientific">Exidia glandulosa HHB12029</name>
    <dbReference type="NCBI Taxonomy" id="1314781"/>
    <lineage>
        <taxon>Eukaryota</taxon>
        <taxon>Fungi</taxon>
        <taxon>Dikarya</taxon>
        <taxon>Basidiomycota</taxon>
        <taxon>Agaricomycotina</taxon>
        <taxon>Agaricomycetes</taxon>
        <taxon>Auriculariales</taxon>
        <taxon>Exidiaceae</taxon>
        <taxon>Exidia</taxon>
    </lineage>
</organism>
<dbReference type="AlphaFoldDB" id="A0A165NG53"/>
<dbReference type="PANTHER" id="PTHR43830">
    <property type="entry name" value="PROTEIN PSP1"/>
    <property type="match status" value="1"/>
</dbReference>
<dbReference type="NCBIfam" id="NF041131">
    <property type="entry name" value="RicT_YaaT_fam"/>
    <property type="match status" value="1"/>
</dbReference>
<feature type="compositionally biased region" description="Low complexity" evidence="1">
    <location>
        <begin position="95"/>
        <end position="110"/>
    </location>
</feature>
<dbReference type="OrthoDB" id="243127at2759"/>
<evidence type="ECO:0000313" key="4">
    <source>
        <dbReference type="Proteomes" id="UP000077266"/>
    </source>
</evidence>
<feature type="compositionally biased region" description="Low complexity" evidence="1">
    <location>
        <begin position="429"/>
        <end position="468"/>
    </location>
</feature>
<evidence type="ECO:0000259" key="2">
    <source>
        <dbReference type="PROSITE" id="PS51411"/>
    </source>
</evidence>
<dbReference type="InterPro" id="IPR047767">
    <property type="entry name" value="PSP1-like"/>
</dbReference>
<keyword evidence="4" id="KW-1185">Reference proteome</keyword>
<dbReference type="Pfam" id="PF04468">
    <property type="entry name" value="PSP1"/>
    <property type="match status" value="1"/>
</dbReference>
<dbReference type="InterPro" id="IPR007557">
    <property type="entry name" value="PSP1_C"/>
</dbReference>
<feature type="region of interest" description="Disordered" evidence="1">
    <location>
        <begin position="548"/>
        <end position="575"/>
    </location>
</feature>
<feature type="region of interest" description="Disordered" evidence="1">
    <location>
        <begin position="331"/>
        <end position="469"/>
    </location>
</feature>
<reference evidence="3 4" key="1">
    <citation type="journal article" date="2016" name="Mol. Biol. Evol.">
        <title>Comparative Genomics of Early-Diverging Mushroom-Forming Fungi Provides Insights into the Origins of Lignocellulose Decay Capabilities.</title>
        <authorList>
            <person name="Nagy L.G."/>
            <person name="Riley R."/>
            <person name="Tritt A."/>
            <person name="Adam C."/>
            <person name="Daum C."/>
            <person name="Floudas D."/>
            <person name="Sun H."/>
            <person name="Yadav J.S."/>
            <person name="Pangilinan J."/>
            <person name="Larsson K.H."/>
            <person name="Matsuura K."/>
            <person name="Barry K."/>
            <person name="Labutti K."/>
            <person name="Kuo R."/>
            <person name="Ohm R.A."/>
            <person name="Bhattacharya S.S."/>
            <person name="Shirouzu T."/>
            <person name="Yoshinaga Y."/>
            <person name="Martin F.M."/>
            <person name="Grigoriev I.V."/>
            <person name="Hibbett D.S."/>
        </authorList>
    </citation>
    <scope>NUCLEOTIDE SEQUENCE [LARGE SCALE GENOMIC DNA]</scope>
    <source>
        <strain evidence="3 4">HHB12029</strain>
    </source>
</reference>
<feature type="compositionally biased region" description="Low complexity" evidence="1">
    <location>
        <begin position="339"/>
        <end position="354"/>
    </location>
</feature>